<dbReference type="KEGG" id="pcea:J3359_17670"/>
<evidence type="ECO:0000256" key="2">
    <source>
        <dbReference type="ARBA" id="ARBA00023002"/>
    </source>
</evidence>
<evidence type="ECO:0000313" key="4">
    <source>
        <dbReference type="Proteomes" id="UP000663920"/>
    </source>
</evidence>
<dbReference type="FunFam" id="3.40.50.720:FF:000084">
    <property type="entry name" value="Short-chain dehydrogenase reductase"/>
    <property type="match status" value="1"/>
</dbReference>
<dbReference type="CDD" id="cd05233">
    <property type="entry name" value="SDR_c"/>
    <property type="match status" value="1"/>
</dbReference>
<dbReference type="PANTHER" id="PTHR43477:SF1">
    <property type="entry name" value="DIHYDROANTICAPSIN 7-DEHYDROGENASE"/>
    <property type="match status" value="1"/>
</dbReference>
<proteinExistence type="inferred from homology"/>
<name>A0A975H8H0_9FLAO</name>
<reference evidence="3 4" key="1">
    <citation type="submission" date="2021-03" db="EMBL/GenBank/DDBJ databases">
        <title>Complete genome of Polaribacter_sp.SM13.</title>
        <authorList>
            <person name="Jeong S.W."/>
            <person name="Bae J.W."/>
        </authorList>
    </citation>
    <scope>NUCLEOTIDE SEQUENCE [LARGE SCALE GENOMIC DNA]</scope>
    <source>
        <strain evidence="3 4">SM13</strain>
    </source>
</reference>
<dbReference type="PANTHER" id="PTHR43477">
    <property type="entry name" value="DIHYDROANTICAPSIN 7-DEHYDROGENASE"/>
    <property type="match status" value="1"/>
</dbReference>
<dbReference type="NCBIfam" id="NF005559">
    <property type="entry name" value="PRK07231.1"/>
    <property type="match status" value="1"/>
</dbReference>
<organism evidence="3 4">
    <name type="scientific">Polaribacter cellanae</name>
    <dbReference type="NCBI Taxonomy" id="2818493"/>
    <lineage>
        <taxon>Bacteria</taxon>
        <taxon>Pseudomonadati</taxon>
        <taxon>Bacteroidota</taxon>
        <taxon>Flavobacteriia</taxon>
        <taxon>Flavobacteriales</taxon>
        <taxon>Flavobacteriaceae</taxon>
    </lineage>
</organism>
<dbReference type="InterPro" id="IPR002347">
    <property type="entry name" value="SDR_fam"/>
</dbReference>
<gene>
    <name evidence="3" type="ORF">J3359_17670</name>
</gene>
<dbReference type="InterPro" id="IPR020904">
    <property type="entry name" value="Sc_DH/Rdtase_CS"/>
</dbReference>
<dbReference type="PRINTS" id="PR00081">
    <property type="entry name" value="GDHRDH"/>
</dbReference>
<dbReference type="GO" id="GO:0016491">
    <property type="term" value="F:oxidoreductase activity"/>
    <property type="evidence" value="ECO:0007669"/>
    <property type="project" value="UniProtKB-KW"/>
</dbReference>
<keyword evidence="4" id="KW-1185">Reference proteome</keyword>
<sequence>MIFSLKEKTAIITGGGSGIGKAISTTFAKQGAHVCILDFNETNGTSTVAEIENMKGSAHFYKCDVSNQEQMENIIAVISKNKTIDILINNAGIAHVGNIENTNPEDLDRLYNVNIKGVYNGIKAVIPYFKKKKNGVIINMASIASSVGISDRFAYSMTKGAVLTMTYSVAKDYVANGIRCNCISPARVHTPFVDGFIKQNYPNNQAEMFENLSKTQPIGRMGTPEEIANLALYLCSDEASFITGTDFPIDGGFIKLNG</sequence>
<evidence type="ECO:0000256" key="1">
    <source>
        <dbReference type="ARBA" id="ARBA00006484"/>
    </source>
</evidence>
<dbReference type="Pfam" id="PF13561">
    <property type="entry name" value="adh_short_C2"/>
    <property type="match status" value="1"/>
</dbReference>
<comment type="similarity">
    <text evidence="1">Belongs to the short-chain dehydrogenases/reductases (SDR) family.</text>
</comment>
<dbReference type="InterPro" id="IPR036291">
    <property type="entry name" value="NAD(P)-bd_dom_sf"/>
</dbReference>
<evidence type="ECO:0000313" key="3">
    <source>
        <dbReference type="EMBL" id="QTE24556.1"/>
    </source>
</evidence>
<dbReference type="PROSITE" id="PS00061">
    <property type="entry name" value="ADH_SHORT"/>
    <property type="match status" value="1"/>
</dbReference>
<dbReference type="AlphaFoldDB" id="A0A975H8H0"/>
<protein>
    <submittedName>
        <fullName evidence="3">SDR family oxidoreductase</fullName>
    </submittedName>
</protein>
<dbReference type="InterPro" id="IPR051122">
    <property type="entry name" value="SDR_DHRS6-like"/>
</dbReference>
<dbReference type="SUPFAM" id="SSF51735">
    <property type="entry name" value="NAD(P)-binding Rossmann-fold domains"/>
    <property type="match status" value="1"/>
</dbReference>
<dbReference type="PRINTS" id="PR00080">
    <property type="entry name" value="SDRFAMILY"/>
</dbReference>
<accession>A0A975H8H0</accession>
<keyword evidence="2" id="KW-0560">Oxidoreductase</keyword>
<dbReference type="Gene3D" id="3.40.50.720">
    <property type="entry name" value="NAD(P)-binding Rossmann-like Domain"/>
    <property type="match status" value="1"/>
</dbReference>
<dbReference type="Proteomes" id="UP000663920">
    <property type="component" value="Chromosome"/>
</dbReference>
<dbReference type="EMBL" id="CP071869">
    <property type="protein sequence ID" value="QTE24556.1"/>
    <property type="molecule type" value="Genomic_DNA"/>
</dbReference>